<organism evidence="4 5">
    <name type="scientific">Paenibacillus borealis</name>
    <dbReference type="NCBI Taxonomy" id="160799"/>
    <lineage>
        <taxon>Bacteria</taxon>
        <taxon>Bacillati</taxon>
        <taxon>Bacillota</taxon>
        <taxon>Bacilli</taxon>
        <taxon>Bacillales</taxon>
        <taxon>Paenibacillaceae</taxon>
        <taxon>Paenibacillus</taxon>
    </lineage>
</organism>
<dbReference type="Gene3D" id="1.10.1740.10">
    <property type="match status" value="1"/>
</dbReference>
<name>A0A089L662_PAEBO</name>
<dbReference type="PANTHER" id="PTHR30173:SF36">
    <property type="entry name" value="ECF RNA POLYMERASE SIGMA FACTOR SIGJ"/>
    <property type="match status" value="1"/>
</dbReference>
<dbReference type="HOGENOM" id="CLU_047691_22_0_9"/>
<dbReference type="InterPro" id="IPR052704">
    <property type="entry name" value="ECF_Sigma-70_Domain"/>
</dbReference>
<feature type="domain" description="RNA polymerase sigma factor 70 region 4 type 2" evidence="3">
    <location>
        <begin position="104"/>
        <end position="154"/>
    </location>
</feature>
<dbReference type="SUPFAM" id="SSF88946">
    <property type="entry name" value="Sigma2 domain of RNA polymerase sigma factors"/>
    <property type="match status" value="1"/>
</dbReference>
<dbReference type="Pfam" id="PF04542">
    <property type="entry name" value="Sigma70_r2"/>
    <property type="match status" value="1"/>
</dbReference>
<dbReference type="GO" id="GO:0006352">
    <property type="term" value="P:DNA-templated transcription initiation"/>
    <property type="evidence" value="ECO:0007669"/>
    <property type="project" value="InterPro"/>
</dbReference>
<dbReference type="EMBL" id="CP009285">
    <property type="protein sequence ID" value="AIQ56282.1"/>
    <property type="molecule type" value="Genomic_DNA"/>
</dbReference>
<dbReference type="PANTHER" id="PTHR30173">
    <property type="entry name" value="SIGMA 19 FACTOR"/>
    <property type="match status" value="1"/>
</dbReference>
<dbReference type="InterPro" id="IPR013249">
    <property type="entry name" value="RNA_pol_sigma70_r4_t2"/>
</dbReference>
<dbReference type="Proteomes" id="UP000029518">
    <property type="component" value="Chromosome"/>
</dbReference>
<dbReference type="NCBIfam" id="TIGR02937">
    <property type="entry name" value="sigma70-ECF"/>
    <property type="match status" value="1"/>
</dbReference>
<evidence type="ECO:0000259" key="3">
    <source>
        <dbReference type="Pfam" id="PF08281"/>
    </source>
</evidence>
<proteinExistence type="predicted"/>
<evidence type="ECO:0000313" key="5">
    <source>
        <dbReference type="Proteomes" id="UP000029518"/>
    </source>
</evidence>
<dbReference type="Pfam" id="PF08281">
    <property type="entry name" value="Sigma70_r4_2"/>
    <property type="match status" value="1"/>
</dbReference>
<dbReference type="InterPro" id="IPR007627">
    <property type="entry name" value="RNA_pol_sigma70_r2"/>
</dbReference>
<accession>A0A089L662</accession>
<protein>
    <submittedName>
        <fullName evidence="4">RNA polymerase sigma24 factor</fullName>
    </submittedName>
</protein>
<sequence length="291" mass="32197">MENLYRQYKALLFTLAYQLTGSVSDAEDAVQDVFLKVHGIDPDRLSNPKAYLCKMITNRCLDVLRSARKRREQYFGEWLPVPVLTSEDQAIEGVVTNELLSYAMLVLLERLTPAERAVFVLREALAFDYSDIAGLVGTSEVHCRKLLSRAKGKMGIAPEARIQPEASSEEWVRRLLGALHQGKIDAVVSMLAEDIVLISDGGGKRSAAAHPIQSREFVARFLFGITGKAPLYEEGAIPEIAEINGQTGLIVRSGAGIEVAALLHAEGEFIHNIYLIRNPDKLVHLTGRYHS</sequence>
<dbReference type="GO" id="GO:0003677">
    <property type="term" value="F:DNA binding"/>
    <property type="evidence" value="ECO:0007669"/>
    <property type="project" value="InterPro"/>
</dbReference>
<evidence type="ECO:0000313" key="4">
    <source>
        <dbReference type="EMBL" id="AIQ56282.1"/>
    </source>
</evidence>
<dbReference type="GO" id="GO:0016987">
    <property type="term" value="F:sigma factor activity"/>
    <property type="evidence" value="ECO:0007669"/>
    <property type="project" value="InterPro"/>
</dbReference>
<dbReference type="AlphaFoldDB" id="A0A089L662"/>
<feature type="domain" description="RNA polymerase sigma-70 region 2" evidence="2">
    <location>
        <begin position="4"/>
        <end position="69"/>
    </location>
</feature>
<dbReference type="NCBIfam" id="NF007214">
    <property type="entry name" value="PRK09636.1"/>
    <property type="match status" value="1"/>
</dbReference>
<comment type="subunit">
    <text evidence="1">Interacts transiently with the RNA polymerase catalytic core formed by RpoA, RpoB, RpoC and RpoZ (2 alpha, 1 beta, 1 beta' and 1 omega subunit) to form the RNA polymerase holoenzyme that can initiate transcription.</text>
</comment>
<dbReference type="InterPro" id="IPR013324">
    <property type="entry name" value="RNA_pol_sigma_r3/r4-like"/>
</dbReference>
<dbReference type="SUPFAM" id="SSF88659">
    <property type="entry name" value="Sigma3 and sigma4 domains of RNA polymerase sigma factors"/>
    <property type="match status" value="1"/>
</dbReference>
<dbReference type="KEGG" id="pbd:PBOR_04410"/>
<evidence type="ECO:0000256" key="1">
    <source>
        <dbReference type="ARBA" id="ARBA00011344"/>
    </source>
</evidence>
<dbReference type="InterPro" id="IPR013325">
    <property type="entry name" value="RNA_pol_sigma_r2"/>
</dbReference>
<dbReference type="SUPFAM" id="SSF54427">
    <property type="entry name" value="NTF2-like"/>
    <property type="match status" value="1"/>
</dbReference>
<dbReference type="InterPro" id="IPR032710">
    <property type="entry name" value="NTF2-like_dom_sf"/>
</dbReference>
<dbReference type="RefSeq" id="WP_042210624.1">
    <property type="nucleotide sequence ID" value="NZ_CP009285.1"/>
</dbReference>
<dbReference type="Gene3D" id="1.10.10.10">
    <property type="entry name" value="Winged helix-like DNA-binding domain superfamily/Winged helix DNA-binding domain"/>
    <property type="match status" value="1"/>
</dbReference>
<dbReference type="InterPro" id="IPR036388">
    <property type="entry name" value="WH-like_DNA-bd_sf"/>
</dbReference>
<dbReference type="OrthoDB" id="3211555at2"/>
<keyword evidence="5" id="KW-1185">Reference proteome</keyword>
<dbReference type="InterPro" id="IPR014284">
    <property type="entry name" value="RNA_pol_sigma-70_dom"/>
</dbReference>
<gene>
    <name evidence="4" type="ORF">PBOR_04410</name>
</gene>
<dbReference type="Gene3D" id="3.10.450.50">
    <property type="match status" value="1"/>
</dbReference>
<evidence type="ECO:0000259" key="2">
    <source>
        <dbReference type="Pfam" id="PF04542"/>
    </source>
</evidence>
<reference evidence="4" key="1">
    <citation type="submission" date="2014-08" db="EMBL/GenBank/DDBJ databases">
        <title>Comparative genomics of the Paenibacillus odorifer group.</title>
        <authorList>
            <person name="den Bakker H.C."/>
            <person name="Tsai Y.-C.Y.-C."/>
            <person name="Martin N."/>
            <person name="Korlach J."/>
            <person name="Wiedmann M."/>
        </authorList>
    </citation>
    <scope>NUCLEOTIDE SEQUENCE [LARGE SCALE GENOMIC DNA]</scope>
    <source>
        <strain evidence="4">DSM 13188</strain>
    </source>
</reference>